<dbReference type="Pfam" id="PF19054">
    <property type="entry name" value="DUF5753"/>
    <property type="match status" value="1"/>
</dbReference>
<feature type="domain" description="DUF5753" evidence="1">
    <location>
        <begin position="174"/>
        <end position="303"/>
    </location>
</feature>
<dbReference type="EMBL" id="JBIAPK010000005">
    <property type="protein sequence ID" value="MFF3340668.1"/>
    <property type="molecule type" value="Genomic_DNA"/>
</dbReference>
<feature type="domain" description="DUF6879" evidence="2">
    <location>
        <begin position="85"/>
        <end position="172"/>
    </location>
</feature>
<name>A0ABW6RIC7_9ACTN</name>
<evidence type="ECO:0000259" key="2">
    <source>
        <dbReference type="Pfam" id="PF21806"/>
    </source>
</evidence>
<gene>
    <name evidence="3" type="ORF">ACFYWW_18325</name>
</gene>
<dbReference type="RefSeq" id="WP_387896295.1">
    <property type="nucleotide sequence ID" value="NZ_JBIAPK010000005.1"/>
</dbReference>
<accession>A0ABW6RIC7</accession>
<evidence type="ECO:0000313" key="3">
    <source>
        <dbReference type="EMBL" id="MFF3340668.1"/>
    </source>
</evidence>
<dbReference type="Pfam" id="PF21806">
    <property type="entry name" value="DUF6879"/>
    <property type="match status" value="1"/>
</dbReference>
<protein>
    <submittedName>
        <fullName evidence="3">DUF5753 domain-containing protein</fullName>
    </submittedName>
</protein>
<sequence>MFSLRGGQGALRFLGTTSDGGDCPTLYEVEQTRDILVQGDKVTDPELLVKLRGLKESETFVVVPRDLLTRFAPRTEASAVVPFAEATHLFRDFKHTAWRLETRGGYASDRNSPKWQRWQAGEDVAAEPFDEWRLNVQRATEEGRRFERVRIVDDPLTEGQQFLLTTARSNVRQVPRDIEDAVRARIRRQEALYESGRRFRFLVWEGALHVPTCPREVMASQLDRLAGLIGLDTIELGVIPFGAQLRRAPTHGFWIYDQRLVIVETVSTEMWLVDEETIQLYGRAWEWLAEAAVQGQHARRLIGRARAALDHS</sequence>
<dbReference type="InterPro" id="IPR049244">
    <property type="entry name" value="DUF6879"/>
</dbReference>
<evidence type="ECO:0000259" key="1">
    <source>
        <dbReference type="Pfam" id="PF19054"/>
    </source>
</evidence>
<comment type="caution">
    <text evidence="3">The sequence shown here is derived from an EMBL/GenBank/DDBJ whole genome shotgun (WGS) entry which is preliminary data.</text>
</comment>
<dbReference type="InterPro" id="IPR043917">
    <property type="entry name" value="DUF5753"/>
</dbReference>
<keyword evidence="4" id="KW-1185">Reference proteome</keyword>
<evidence type="ECO:0000313" key="4">
    <source>
        <dbReference type="Proteomes" id="UP001601976"/>
    </source>
</evidence>
<organism evidence="3 4">
    <name type="scientific">Streptomyces flavidovirens</name>
    <dbReference type="NCBI Taxonomy" id="67298"/>
    <lineage>
        <taxon>Bacteria</taxon>
        <taxon>Bacillati</taxon>
        <taxon>Actinomycetota</taxon>
        <taxon>Actinomycetes</taxon>
        <taxon>Kitasatosporales</taxon>
        <taxon>Streptomycetaceae</taxon>
        <taxon>Streptomyces</taxon>
    </lineage>
</organism>
<proteinExistence type="predicted"/>
<reference evidence="3 4" key="1">
    <citation type="submission" date="2024-10" db="EMBL/GenBank/DDBJ databases">
        <title>The Natural Products Discovery Center: Release of the First 8490 Sequenced Strains for Exploring Actinobacteria Biosynthetic Diversity.</title>
        <authorList>
            <person name="Kalkreuter E."/>
            <person name="Kautsar S.A."/>
            <person name="Yang D."/>
            <person name="Bader C.D."/>
            <person name="Teijaro C.N."/>
            <person name="Fluegel L."/>
            <person name="Davis C.M."/>
            <person name="Simpson J.R."/>
            <person name="Lauterbach L."/>
            <person name="Steele A.D."/>
            <person name="Gui C."/>
            <person name="Meng S."/>
            <person name="Li G."/>
            <person name="Viehrig K."/>
            <person name="Ye F."/>
            <person name="Su P."/>
            <person name="Kiefer A.F."/>
            <person name="Nichols A."/>
            <person name="Cepeda A.J."/>
            <person name="Yan W."/>
            <person name="Fan B."/>
            <person name="Jiang Y."/>
            <person name="Adhikari A."/>
            <person name="Zheng C.-J."/>
            <person name="Schuster L."/>
            <person name="Cowan T.M."/>
            <person name="Smanski M.J."/>
            <person name="Chevrette M.G."/>
            <person name="De Carvalho L.P.S."/>
            <person name="Shen B."/>
        </authorList>
    </citation>
    <scope>NUCLEOTIDE SEQUENCE [LARGE SCALE GENOMIC DNA]</scope>
    <source>
        <strain evidence="3 4">NPDC003029</strain>
    </source>
</reference>
<dbReference type="Proteomes" id="UP001601976">
    <property type="component" value="Unassembled WGS sequence"/>
</dbReference>